<dbReference type="RefSeq" id="WP_171624586.1">
    <property type="nucleotide sequence ID" value="NZ_JABBPG010000001.1"/>
</dbReference>
<reference evidence="1 2" key="1">
    <citation type="submission" date="2020-04" db="EMBL/GenBank/DDBJ databases">
        <title>Pseudoalteromonas caenipelagi sp. nov., isolated from a tidal flat.</title>
        <authorList>
            <person name="Park S."/>
            <person name="Yoon J.-H."/>
        </authorList>
    </citation>
    <scope>NUCLEOTIDE SEQUENCE [LARGE SCALE GENOMIC DNA]</scope>
    <source>
        <strain evidence="1 2">JBTF-M23</strain>
    </source>
</reference>
<protein>
    <submittedName>
        <fullName evidence="1">Uncharacterized protein</fullName>
    </submittedName>
</protein>
<comment type="caution">
    <text evidence="1">The sequence shown here is derived from an EMBL/GenBank/DDBJ whole genome shotgun (WGS) entry which is preliminary data.</text>
</comment>
<proteinExistence type="predicted"/>
<sequence>MGLTALTQIAKAKISSETKTLVTKNKYSFTRQVRQLGQPQRWRIKLTSTAMPYQEAMAVYAEVASLDGVFEKTKLPNPLPQIGSVLSAKTAESISQGESSVRVAVSAKGEGVAFSAGDFIQFLGHHKVYQVTGFNSDADIIHFYPKLKTNVAGNSAIQCGENVQFLVYSDDDDTEISISAGRPIPVSVELVEVTQ</sequence>
<keyword evidence="2" id="KW-1185">Reference proteome</keyword>
<gene>
    <name evidence="1" type="ORF">HG263_03010</name>
</gene>
<evidence type="ECO:0000313" key="2">
    <source>
        <dbReference type="Proteomes" id="UP000586305"/>
    </source>
</evidence>
<dbReference type="AlphaFoldDB" id="A0A849V9D7"/>
<evidence type="ECO:0000313" key="1">
    <source>
        <dbReference type="EMBL" id="NOU49518.1"/>
    </source>
</evidence>
<name>A0A849V9D7_9GAMM</name>
<dbReference type="EMBL" id="JABBPG010000001">
    <property type="protein sequence ID" value="NOU49518.1"/>
    <property type="molecule type" value="Genomic_DNA"/>
</dbReference>
<organism evidence="1 2">
    <name type="scientific">Pseudoalteromonas caenipelagi</name>
    <dbReference type="NCBI Taxonomy" id="2726988"/>
    <lineage>
        <taxon>Bacteria</taxon>
        <taxon>Pseudomonadati</taxon>
        <taxon>Pseudomonadota</taxon>
        <taxon>Gammaproteobacteria</taxon>
        <taxon>Alteromonadales</taxon>
        <taxon>Pseudoalteromonadaceae</taxon>
        <taxon>Pseudoalteromonas</taxon>
    </lineage>
</organism>
<dbReference type="Proteomes" id="UP000586305">
    <property type="component" value="Unassembled WGS sequence"/>
</dbReference>
<accession>A0A849V9D7</accession>